<comment type="caution">
    <text evidence="11">The sequence shown here is derived from an EMBL/GenBank/DDBJ whole genome shotgun (WGS) entry which is preliminary data.</text>
</comment>
<evidence type="ECO:0000256" key="5">
    <source>
        <dbReference type="ARBA" id="ARBA00022832"/>
    </source>
</evidence>
<feature type="transmembrane region" description="Helical" evidence="10">
    <location>
        <begin position="124"/>
        <end position="147"/>
    </location>
</feature>
<evidence type="ECO:0000256" key="9">
    <source>
        <dbReference type="ARBA" id="ARBA00023160"/>
    </source>
</evidence>
<comment type="subcellular location">
    <subcellularLocation>
        <location evidence="1">Membrane</location>
        <topology evidence="1">Multi-pass membrane protein</topology>
    </subcellularLocation>
</comment>
<evidence type="ECO:0000256" key="3">
    <source>
        <dbReference type="ARBA" id="ARBA00022679"/>
    </source>
</evidence>
<dbReference type="EMBL" id="CAXLJM020000164">
    <property type="protein sequence ID" value="CAL8146036.1"/>
    <property type="molecule type" value="Genomic_DNA"/>
</dbReference>
<keyword evidence="5 10" id="KW-0276">Fatty acid metabolism</keyword>
<evidence type="ECO:0000256" key="7">
    <source>
        <dbReference type="ARBA" id="ARBA00023098"/>
    </source>
</evidence>
<keyword evidence="7 10" id="KW-0443">Lipid metabolism</keyword>
<keyword evidence="6 10" id="KW-1133">Transmembrane helix</keyword>
<keyword evidence="4 10" id="KW-0812">Transmembrane</keyword>
<evidence type="ECO:0000256" key="4">
    <source>
        <dbReference type="ARBA" id="ARBA00022692"/>
    </source>
</evidence>
<feature type="transmembrane region" description="Helical" evidence="10">
    <location>
        <begin position="210"/>
        <end position="234"/>
    </location>
</feature>
<feature type="transmembrane region" description="Helical" evidence="10">
    <location>
        <begin position="47"/>
        <end position="65"/>
    </location>
</feature>
<keyword evidence="12" id="KW-1185">Reference proteome</keyword>
<evidence type="ECO:0000313" key="11">
    <source>
        <dbReference type="EMBL" id="CAL8146036.1"/>
    </source>
</evidence>
<evidence type="ECO:0000313" key="12">
    <source>
        <dbReference type="Proteomes" id="UP001642540"/>
    </source>
</evidence>
<reference evidence="11 12" key="1">
    <citation type="submission" date="2024-08" db="EMBL/GenBank/DDBJ databases">
        <authorList>
            <person name="Cucini C."/>
            <person name="Frati F."/>
        </authorList>
    </citation>
    <scope>NUCLEOTIDE SEQUENCE [LARGE SCALE GENOMIC DNA]</scope>
</reference>
<comment type="catalytic activity">
    <reaction evidence="10">
        <text>a very-long-chain acyl-CoA + malonyl-CoA + H(+) = a very-long-chain 3-oxoacyl-CoA + CO2 + CoA</text>
        <dbReference type="Rhea" id="RHEA:32727"/>
        <dbReference type="ChEBI" id="CHEBI:15378"/>
        <dbReference type="ChEBI" id="CHEBI:16526"/>
        <dbReference type="ChEBI" id="CHEBI:57287"/>
        <dbReference type="ChEBI" id="CHEBI:57384"/>
        <dbReference type="ChEBI" id="CHEBI:90725"/>
        <dbReference type="ChEBI" id="CHEBI:90736"/>
        <dbReference type="EC" id="2.3.1.199"/>
    </reaction>
</comment>
<keyword evidence="9 10" id="KW-0275">Fatty acid biosynthesis</keyword>
<dbReference type="InterPro" id="IPR002076">
    <property type="entry name" value="ELO_fam"/>
</dbReference>
<feature type="transmembrane region" description="Helical" evidence="10">
    <location>
        <begin position="180"/>
        <end position="198"/>
    </location>
</feature>
<feature type="transmembrane region" description="Helical" evidence="10">
    <location>
        <begin position="154"/>
        <end position="174"/>
    </location>
</feature>
<keyword evidence="8 10" id="KW-0472">Membrane</keyword>
<accession>A0ABP1S884</accession>
<protein>
    <recommendedName>
        <fullName evidence="10">Elongation of very long chain fatty acids protein</fullName>
        <ecNumber evidence="10">2.3.1.199</ecNumber>
    </recommendedName>
    <alternativeName>
        <fullName evidence="10">Very-long-chain 3-oxoacyl-CoA synthase</fullName>
    </alternativeName>
</protein>
<dbReference type="EC" id="2.3.1.199" evidence="10"/>
<keyword evidence="2 10" id="KW-0444">Lipid biosynthesis</keyword>
<evidence type="ECO:0000256" key="10">
    <source>
        <dbReference type="RuleBase" id="RU361115"/>
    </source>
</evidence>
<sequence length="283" mass="33017">MKNSTLLQLQRRPFGWTFDIPETFSNFEFEELDYFYWHKLIQSNSKWAFYAGALYIVTIFGLQHYMKNKRALELKRLLFLWNFFLGIFSIIGFWRTAPEFVYVISKPGGFFNSICVKSGTNVPLVFWTIVFAFSKFLELGDTLFIVLRKRPLIFLQWYHHLVTMIVVWVVAPLVEPIVRWYVVLNYGVHSLMYPYFALRAGGVKVPHSFANLITTLQLTQMVVGFGVNVGSMLIQKSGYECARYDSSIKAFAILYGSFLILFGKLFYDSVLKSGRSRRKEKIL</sequence>
<dbReference type="PANTHER" id="PTHR11157">
    <property type="entry name" value="FATTY ACID ACYL TRANSFERASE-RELATED"/>
    <property type="match status" value="1"/>
</dbReference>
<keyword evidence="3 10" id="KW-0808">Transferase</keyword>
<dbReference type="Proteomes" id="UP001642540">
    <property type="component" value="Unassembled WGS sequence"/>
</dbReference>
<dbReference type="PANTHER" id="PTHR11157:SF17">
    <property type="entry name" value="ELONGATION OF VERY LONG CHAIN FATTY ACIDS PROTEIN 6"/>
    <property type="match status" value="1"/>
</dbReference>
<proteinExistence type="inferred from homology"/>
<comment type="similarity">
    <text evidence="10">Belongs to the ELO family.</text>
</comment>
<dbReference type="Pfam" id="PF01151">
    <property type="entry name" value="ELO"/>
    <property type="match status" value="1"/>
</dbReference>
<evidence type="ECO:0000256" key="6">
    <source>
        <dbReference type="ARBA" id="ARBA00022989"/>
    </source>
</evidence>
<gene>
    <name evidence="11" type="ORF">ODALV1_LOCUS30682</name>
</gene>
<feature type="transmembrane region" description="Helical" evidence="10">
    <location>
        <begin position="77"/>
        <end position="97"/>
    </location>
</feature>
<organism evidence="11 12">
    <name type="scientific">Orchesella dallaii</name>
    <dbReference type="NCBI Taxonomy" id="48710"/>
    <lineage>
        <taxon>Eukaryota</taxon>
        <taxon>Metazoa</taxon>
        <taxon>Ecdysozoa</taxon>
        <taxon>Arthropoda</taxon>
        <taxon>Hexapoda</taxon>
        <taxon>Collembola</taxon>
        <taxon>Entomobryomorpha</taxon>
        <taxon>Entomobryoidea</taxon>
        <taxon>Orchesellidae</taxon>
        <taxon>Orchesellinae</taxon>
        <taxon>Orchesella</taxon>
    </lineage>
</organism>
<name>A0ABP1S884_9HEXA</name>
<evidence type="ECO:0000256" key="2">
    <source>
        <dbReference type="ARBA" id="ARBA00022516"/>
    </source>
</evidence>
<feature type="transmembrane region" description="Helical" evidence="10">
    <location>
        <begin position="246"/>
        <end position="267"/>
    </location>
</feature>
<evidence type="ECO:0000256" key="1">
    <source>
        <dbReference type="ARBA" id="ARBA00004141"/>
    </source>
</evidence>
<evidence type="ECO:0000256" key="8">
    <source>
        <dbReference type="ARBA" id="ARBA00023136"/>
    </source>
</evidence>